<dbReference type="EMBL" id="JBAMIC010000008">
    <property type="protein sequence ID" value="KAK7105028.1"/>
    <property type="molecule type" value="Genomic_DNA"/>
</dbReference>
<proteinExistence type="predicted"/>
<evidence type="ECO:0000313" key="3">
    <source>
        <dbReference type="EMBL" id="KAK7105028.1"/>
    </source>
</evidence>
<feature type="compositionally biased region" description="Basic and acidic residues" evidence="2">
    <location>
        <begin position="320"/>
        <end position="330"/>
    </location>
</feature>
<organism evidence="3 4">
    <name type="scientific">Littorina saxatilis</name>
    <dbReference type="NCBI Taxonomy" id="31220"/>
    <lineage>
        <taxon>Eukaryota</taxon>
        <taxon>Metazoa</taxon>
        <taxon>Spiralia</taxon>
        <taxon>Lophotrochozoa</taxon>
        <taxon>Mollusca</taxon>
        <taxon>Gastropoda</taxon>
        <taxon>Caenogastropoda</taxon>
        <taxon>Littorinimorpha</taxon>
        <taxon>Littorinoidea</taxon>
        <taxon>Littorinidae</taxon>
        <taxon>Littorina</taxon>
    </lineage>
</organism>
<evidence type="ECO:0000256" key="2">
    <source>
        <dbReference type="SAM" id="MobiDB-lite"/>
    </source>
</evidence>
<evidence type="ECO:0000313" key="4">
    <source>
        <dbReference type="Proteomes" id="UP001374579"/>
    </source>
</evidence>
<evidence type="ECO:0000256" key="1">
    <source>
        <dbReference type="ARBA" id="ARBA00022737"/>
    </source>
</evidence>
<dbReference type="Proteomes" id="UP001374579">
    <property type="component" value="Unassembled WGS sequence"/>
</dbReference>
<sequence length="357" mass="38491">MADDTIRKEGEVLTQADVVNICQALKKHQLRLLSLRECTMEGSDLQRVLKLAGSCQSLHQLTFNVGMISLPRHVELLSACVAKNNSLTGLHLHGSSLGDDGIQLLGKSLVSHPGIISLDIGDCQLGDVAVDVLYDLLLPENNRPALVELTMSANPRISGQGWARLSMAIANCTSLRMLMLDYNSLGDYGASCILVAVAAAQNMEVLDMEGCGLSEHTAQLILHLVQNHLGGLSKIVLHGNKVKKSTVDAIKTYLRENHMDTESETTASELDVTLSSVTSQTTDDSSTRQAEKTSSVSGSTETETESDDDTSTIKGSAAEEYVKALSAKEEDQGEEKEKDDDEDSLGEELTEVPVFYA</sequence>
<gene>
    <name evidence="3" type="ORF">V1264_019652</name>
</gene>
<reference evidence="3 4" key="1">
    <citation type="submission" date="2024-02" db="EMBL/GenBank/DDBJ databases">
        <title>Chromosome-scale genome assembly of the rough periwinkle Littorina saxatilis.</title>
        <authorList>
            <person name="De Jode A."/>
            <person name="Faria R."/>
            <person name="Formenti G."/>
            <person name="Sims Y."/>
            <person name="Smith T.P."/>
            <person name="Tracey A."/>
            <person name="Wood J.M.D."/>
            <person name="Zagrodzka Z.B."/>
            <person name="Johannesson K."/>
            <person name="Butlin R.K."/>
            <person name="Leder E.H."/>
        </authorList>
    </citation>
    <scope>NUCLEOTIDE SEQUENCE [LARGE SCALE GENOMIC DNA]</scope>
    <source>
        <strain evidence="3">Snail1</strain>
        <tissue evidence="3">Muscle</tissue>
    </source>
</reference>
<protein>
    <submittedName>
        <fullName evidence="3">Uncharacterized protein</fullName>
    </submittedName>
</protein>
<dbReference type="PANTHER" id="PTHR24111">
    <property type="entry name" value="LEUCINE-RICH REPEAT-CONTAINING PROTEIN 34"/>
    <property type="match status" value="1"/>
</dbReference>
<keyword evidence="4" id="KW-1185">Reference proteome</keyword>
<feature type="compositionally biased region" description="Acidic residues" evidence="2">
    <location>
        <begin position="331"/>
        <end position="350"/>
    </location>
</feature>
<dbReference type="InterPro" id="IPR052201">
    <property type="entry name" value="LRR-containing_regulator"/>
</dbReference>
<feature type="region of interest" description="Disordered" evidence="2">
    <location>
        <begin position="260"/>
        <end position="357"/>
    </location>
</feature>
<dbReference type="Gene3D" id="3.80.10.10">
    <property type="entry name" value="Ribonuclease Inhibitor"/>
    <property type="match status" value="1"/>
</dbReference>
<accession>A0AAN9BH13</accession>
<name>A0AAN9BH13_9CAEN</name>
<dbReference type="AlphaFoldDB" id="A0AAN9BH13"/>
<keyword evidence="1" id="KW-0677">Repeat</keyword>
<comment type="caution">
    <text evidence="3">The sequence shown here is derived from an EMBL/GenBank/DDBJ whole genome shotgun (WGS) entry which is preliminary data.</text>
</comment>
<dbReference type="InterPro" id="IPR032675">
    <property type="entry name" value="LRR_dom_sf"/>
</dbReference>
<dbReference type="SUPFAM" id="SSF52047">
    <property type="entry name" value="RNI-like"/>
    <property type="match status" value="1"/>
</dbReference>
<dbReference type="PANTHER" id="PTHR24111:SF3">
    <property type="entry name" value="LEUCINE-RICH REPEAT-CONTAINING PROTEIN 73"/>
    <property type="match status" value="1"/>
</dbReference>
<feature type="compositionally biased region" description="Low complexity" evidence="2">
    <location>
        <begin position="270"/>
        <end position="284"/>
    </location>
</feature>